<organism evidence="1 2">
    <name type="scientific">Cordyceps javanica</name>
    <dbReference type="NCBI Taxonomy" id="43265"/>
    <lineage>
        <taxon>Eukaryota</taxon>
        <taxon>Fungi</taxon>
        <taxon>Dikarya</taxon>
        <taxon>Ascomycota</taxon>
        <taxon>Pezizomycotina</taxon>
        <taxon>Sordariomycetes</taxon>
        <taxon>Hypocreomycetidae</taxon>
        <taxon>Hypocreales</taxon>
        <taxon>Cordycipitaceae</taxon>
        <taxon>Cordyceps</taxon>
    </lineage>
</organism>
<gene>
    <name evidence="1" type="ORF">IF1G_07115</name>
</gene>
<keyword evidence="2" id="KW-1185">Reference proteome</keyword>
<proteinExistence type="predicted"/>
<comment type="caution">
    <text evidence="1">The sequence shown here is derived from an EMBL/GenBank/DDBJ whole genome shotgun (WGS) entry which is preliminary data.</text>
</comment>
<name>A0A545UXR6_9HYPO</name>
<evidence type="ECO:0000313" key="2">
    <source>
        <dbReference type="Proteomes" id="UP000315783"/>
    </source>
</evidence>
<dbReference type="EMBL" id="SPUK01000010">
    <property type="protein sequence ID" value="TQV94236.1"/>
    <property type="molecule type" value="Genomic_DNA"/>
</dbReference>
<evidence type="ECO:0000313" key="1">
    <source>
        <dbReference type="EMBL" id="TQV94236.1"/>
    </source>
</evidence>
<reference evidence="1 2" key="1">
    <citation type="journal article" date="2019" name="Appl. Microbiol. Biotechnol.">
        <title>Genome sequence of Isaria javanica and comparative genome analysis insights into family S53 peptidase evolution in fungal entomopathogens.</title>
        <authorList>
            <person name="Lin R."/>
            <person name="Zhang X."/>
            <person name="Xin B."/>
            <person name="Zou M."/>
            <person name="Gao Y."/>
            <person name="Qin F."/>
            <person name="Hu Q."/>
            <person name="Xie B."/>
            <person name="Cheng X."/>
        </authorList>
    </citation>
    <scope>NUCLEOTIDE SEQUENCE [LARGE SCALE GENOMIC DNA]</scope>
    <source>
        <strain evidence="1 2">IJ1G</strain>
    </source>
</reference>
<dbReference type="Proteomes" id="UP000315783">
    <property type="component" value="Unassembled WGS sequence"/>
</dbReference>
<dbReference type="AlphaFoldDB" id="A0A545UXR6"/>
<accession>A0A545UXR6</accession>
<protein>
    <submittedName>
        <fullName evidence="1">Uncharacterized protein</fullName>
    </submittedName>
</protein>
<sequence length="138" mass="15452">MAQKPVCILGFMLFGSRLLSSNHRNNRPGSSVTSQLVACHYSTLVSLLRAAPIRSGTRTAFAYPQSNAHFFLFFFLSFLLQPGWLNLADVAALIPGERGGGRRGEHNDRVYFILPCHCWRPPSSHQFPADSYSMRPCH</sequence>